<keyword evidence="1" id="KW-1133">Transmembrane helix</keyword>
<protein>
    <recommendedName>
        <fullName evidence="4">PrgI family protein</fullName>
    </recommendedName>
</protein>
<dbReference type="Proteomes" id="UP000004846">
    <property type="component" value="Unassembled WGS sequence"/>
</dbReference>
<name>A0A125W6N8_ENTFL</name>
<dbReference type="EMBL" id="AEBR01000040">
    <property type="protein sequence ID" value="EFM82953.1"/>
    <property type="molecule type" value="Genomic_DNA"/>
</dbReference>
<sequence>MEIKVFKDASKRESTFGGLTLRQWLFVLSLFMYLAADIFNVIYQFIPIGLLRVILMPIIGLIGCNAMMKPHGLKYSTWLKLLLKFQTTIQVRTYQKEDERIKKYDAKDFKKSKKIKETKTN</sequence>
<evidence type="ECO:0000313" key="3">
    <source>
        <dbReference type="Proteomes" id="UP000004846"/>
    </source>
</evidence>
<dbReference type="InterPro" id="IPR024414">
    <property type="entry name" value="Uncharacterised_PrgI"/>
</dbReference>
<feature type="transmembrane region" description="Helical" evidence="1">
    <location>
        <begin position="21"/>
        <end position="43"/>
    </location>
</feature>
<accession>A0A125W6N8</accession>
<evidence type="ECO:0000256" key="1">
    <source>
        <dbReference type="SAM" id="Phobius"/>
    </source>
</evidence>
<keyword evidence="1" id="KW-0812">Transmembrane</keyword>
<evidence type="ECO:0008006" key="4">
    <source>
        <dbReference type="Google" id="ProtNLM"/>
    </source>
</evidence>
<dbReference type="AlphaFoldDB" id="A0A125W6N8"/>
<gene>
    <name evidence="2" type="ORF">HMPREF9498_01423</name>
</gene>
<reference evidence="2 3" key="1">
    <citation type="submission" date="2010-07" db="EMBL/GenBank/DDBJ databases">
        <authorList>
            <person name="Sid Ahmed O."/>
        </authorList>
    </citation>
    <scope>NUCLEOTIDE SEQUENCE [LARGE SCALE GENOMIC DNA]</scope>
    <source>
        <strain evidence="2 3">TX4248</strain>
    </source>
</reference>
<organism evidence="2 3">
    <name type="scientific">Enterococcus faecalis TX4248</name>
    <dbReference type="NCBI Taxonomy" id="749495"/>
    <lineage>
        <taxon>Bacteria</taxon>
        <taxon>Bacillati</taxon>
        <taxon>Bacillota</taxon>
        <taxon>Bacilli</taxon>
        <taxon>Lactobacillales</taxon>
        <taxon>Enterococcaceae</taxon>
        <taxon>Enterococcus</taxon>
    </lineage>
</organism>
<dbReference type="HOGENOM" id="CLU_1978088_0_0_9"/>
<evidence type="ECO:0000313" key="2">
    <source>
        <dbReference type="EMBL" id="EFM82953.1"/>
    </source>
</evidence>
<feature type="transmembrane region" description="Helical" evidence="1">
    <location>
        <begin position="49"/>
        <end position="68"/>
    </location>
</feature>
<dbReference type="Pfam" id="PF12666">
    <property type="entry name" value="PrgI"/>
    <property type="match status" value="1"/>
</dbReference>
<dbReference type="RefSeq" id="WP_002402147.1">
    <property type="nucleotide sequence ID" value="NZ_GL454441.1"/>
</dbReference>
<comment type="caution">
    <text evidence="2">The sequence shown here is derived from an EMBL/GenBank/DDBJ whole genome shotgun (WGS) entry which is preliminary data.</text>
</comment>
<proteinExistence type="predicted"/>
<keyword evidence="1" id="KW-0472">Membrane</keyword>